<keyword evidence="2" id="KW-0472">Membrane</keyword>
<gene>
    <name evidence="3" type="ORF">MEBOL_008015</name>
</gene>
<dbReference type="EMBL" id="CP022163">
    <property type="protein sequence ID" value="ATB34510.1"/>
    <property type="molecule type" value="Genomic_DNA"/>
</dbReference>
<feature type="compositionally biased region" description="Low complexity" evidence="1">
    <location>
        <begin position="106"/>
        <end position="116"/>
    </location>
</feature>
<feature type="region of interest" description="Disordered" evidence="1">
    <location>
        <begin position="1"/>
        <end position="190"/>
    </location>
</feature>
<proteinExistence type="predicted"/>
<reference evidence="3 4" key="1">
    <citation type="submission" date="2017-06" db="EMBL/GenBank/DDBJ databases">
        <authorList>
            <person name="Kim H.J."/>
            <person name="Triplett B.A."/>
        </authorList>
    </citation>
    <scope>NUCLEOTIDE SEQUENCE [LARGE SCALE GENOMIC DNA]</scope>
    <source>
        <strain evidence="3 4">DSM 14713</strain>
    </source>
</reference>
<feature type="compositionally biased region" description="Low complexity" evidence="1">
    <location>
        <begin position="159"/>
        <end position="182"/>
    </location>
</feature>
<keyword evidence="2" id="KW-0812">Transmembrane</keyword>
<keyword evidence="4" id="KW-1185">Reference proteome</keyword>
<evidence type="ECO:0000313" key="4">
    <source>
        <dbReference type="Proteomes" id="UP000217289"/>
    </source>
</evidence>
<evidence type="ECO:0000256" key="1">
    <source>
        <dbReference type="SAM" id="MobiDB-lite"/>
    </source>
</evidence>
<feature type="transmembrane region" description="Helical" evidence="2">
    <location>
        <begin position="212"/>
        <end position="233"/>
    </location>
</feature>
<protein>
    <submittedName>
        <fullName evidence="3">FHA domain-containing protein</fullName>
    </submittedName>
</protein>
<organism evidence="3 4">
    <name type="scientific">Melittangium boletus DSM 14713</name>
    <dbReference type="NCBI Taxonomy" id="1294270"/>
    <lineage>
        <taxon>Bacteria</taxon>
        <taxon>Pseudomonadati</taxon>
        <taxon>Myxococcota</taxon>
        <taxon>Myxococcia</taxon>
        <taxon>Myxococcales</taxon>
        <taxon>Cystobacterineae</taxon>
        <taxon>Archangiaceae</taxon>
        <taxon>Melittangium</taxon>
    </lineage>
</organism>
<feature type="compositionally biased region" description="Low complexity" evidence="1">
    <location>
        <begin position="27"/>
        <end position="40"/>
    </location>
</feature>
<sequence>MSEKDTKHPVRRGRQASAGMGADDDMLAPSSDPDSLPPGTDSGGTSDRTAVFRVRPGAQEPAQRPEPEEPPSPEATVIRMRPERPEPEEPPSPEATVIRMRPDPPAAKASAKAPARPARPEVPLHEKETLPPATASLARSEPRSPVSAARPEPRVPVKAAATGRAMAPRASGAGASAGLSAAEKARRRREAGETLGGQLALWWSDMSPQGKALVGLLSAGFVVGMFAALFIVFRPKIEQSFKGDEPEVLGVATLRDSFGLGEGVDWDAADMKSFNFDFVSPTRAVAVIRYHASGIAKDEVSISVNAVNVGWVPPDTVNTAEREVQQILTPSMLKRGEINKIVFDNVRNPPGQDSWRIWNLRLEVIPVPNLSPEELLESARTAATRARTYYDRRAVGPENLLLAWENYRSAWITLEALDDKPDLYGDVRHMLAEISVELDRKCGQLLLDFQRNIQFKDMTKAALVLEEINRAFPTTSHRCHNLSLEKANQYEL</sequence>
<feature type="compositionally biased region" description="Basic and acidic residues" evidence="1">
    <location>
        <begin position="118"/>
        <end position="129"/>
    </location>
</feature>
<accession>A0A250ITE2</accession>
<keyword evidence="2" id="KW-1133">Transmembrane helix</keyword>
<dbReference type="KEGG" id="mbd:MEBOL_008015"/>
<evidence type="ECO:0000256" key="2">
    <source>
        <dbReference type="SAM" id="Phobius"/>
    </source>
</evidence>
<name>A0A250ITE2_9BACT</name>
<dbReference type="Proteomes" id="UP000217289">
    <property type="component" value="Chromosome"/>
</dbReference>
<evidence type="ECO:0000313" key="3">
    <source>
        <dbReference type="EMBL" id="ATB34510.1"/>
    </source>
</evidence>
<dbReference type="AlphaFoldDB" id="A0A250ITE2"/>